<organism evidence="1 2">
    <name type="scientific">Argiope bruennichi</name>
    <name type="common">Wasp spider</name>
    <name type="synonym">Aranea bruennichi</name>
    <dbReference type="NCBI Taxonomy" id="94029"/>
    <lineage>
        <taxon>Eukaryota</taxon>
        <taxon>Metazoa</taxon>
        <taxon>Ecdysozoa</taxon>
        <taxon>Arthropoda</taxon>
        <taxon>Chelicerata</taxon>
        <taxon>Arachnida</taxon>
        <taxon>Araneae</taxon>
        <taxon>Araneomorphae</taxon>
        <taxon>Entelegynae</taxon>
        <taxon>Araneoidea</taxon>
        <taxon>Araneidae</taxon>
        <taxon>Argiope</taxon>
    </lineage>
</organism>
<protein>
    <submittedName>
        <fullName evidence="1">Uncharacterized protein</fullName>
    </submittedName>
</protein>
<gene>
    <name evidence="1" type="ORF">HNY73_007117</name>
</gene>
<dbReference type="AlphaFoldDB" id="A0A8T0FFL7"/>
<evidence type="ECO:0000313" key="2">
    <source>
        <dbReference type="Proteomes" id="UP000807504"/>
    </source>
</evidence>
<accession>A0A8T0FFL7</accession>
<comment type="caution">
    <text evidence="1">The sequence shown here is derived from an EMBL/GenBank/DDBJ whole genome shotgun (WGS) entry which is preliminary data.</text>
</comment>
<reference evidence="1" key="2">
    <citation type="submission" date="2020-06" db="EMBL/GenBank/DDBJ databases">
        <authorList>
            <person name="Sheffer M."/>
        </authorList>
    </citation>
    <scope>NUCLEOTIDE SEQUENCE</scope>
</reference>
<sequence>MEPQVLLLRSEGEGPCRTVILCTSMYHYIYLGTRNNVLLGRSISLRSIPFRKSSEKILSSIKVSIYFYIVPDGE</sequence>
<keyword evidence="2" id="KW-1185">Reference proteome</keyword>
<dbReference type="EMBL" id="JABXBU010000012">
    <property type="protein sequence ID" value="KAF8789152.1"/>
    <property type="molecule type" value="Genomic_DNA"/>
</dbReference>
<proteinExistence type="predicted"/>
<name>A0A8T0FFL7_ARGBR</name>
<evidence type="ECO:0000313" key="1">
    <source>
        <dbReference type="EMBL" id="KAF8789152.1"/>
    </source>
</evidence>
<dbReference type="Proteomes" id="UP000807504">
    <property type="component" value="Unassembled WGS sequence"/>
</dbReference>
<reference evidence="1" key="1">
    <citation type="journal article" date="2020" name="bioRxiv">
        <title>Chromosome-level reference genome of the European wasp spider Argiope bruennichi: a resource for studies on range expansion and evolutionary adaptation.</title>
        <authorList>
            <person name="Sheffer M.M."/>
            <person name="Hoppe A."/>
            <person name="Krehenwinkel H."/>
            <person name="Uhl G."/>
            <person name="Kuss A.W."/>
            <person name="Jensen L."/>
            <person name="Jensen C."/>
            <person name="Gillespie R.G."/>
            <person name="Hoff K.J."/>
            <person name="Prost S."/>
        </authorList>
    </citation>
    <scope>NUCLEOTIDE SEQUENCE</scope>
</reference>